<dbReference type="KEGG" id="arf:AR1Y2_0613"/>
<proteinExistence type="predicted"/>
<dbReference type="NCBIfam" id="TIGR00738">
    <property type="entry name" value="rrf2_super"/>
    <property type="match status" value="1"/>
</dbReference>
<sequence>MKIKGSLEQAVCILLVIAHTPGHAPVKSYTLSDRLGLSDSYLKKIMRQLVVAKLVDSEAGKKGGFVLKRTPENISLLDVFEAIEGTSPFLSTTNLVDKVFPKEKALAHEKEQQIVSVFNQAEQAYRCQLSQFTLQHVIIETLPDH</sequence>
<keyword evidence="2" id="KW-1185">Reference proteome</keyword>
<evidence type="ECO:0000313" key="2">
    <source>
        <dbReference type="Proteomes" id="UP000298653"/>
    </source>
</evidence>
<accession>A0A4P8IC38</accession>
<dbReference type="GO" id="GO:0005829">
    <property type="term" value="C:cytosol"/>
    <property type="evidence" value="ECO:0007669"/>
    <property type="project" value="TreeGrafter"/>
</dbReference>
<dbReference type="PANTHER" id="PTHR33221">
    <property type="entry name" value="WINGED HELIX-TURN-HELIX TRANSCRIPTIONAL REGULATOR, RRF2 FAMILY"/>
    <property type="match status" value="1"/>
</dbReference>
<dbReference type="SUPFAM" id="SSF46785">
    <property type="entry name" value="Winged helix' DNA-binding domain"/>
    <property type="match status" value="1"/>
</dbReference>
<dbReference type="PANTHER" id="PTHR33221:SF15">
    <property type="entry name" value="HTH-TYPE TRANSCRIPTIONAL REGULATOR YWGB-RELATED"/>
    <property type="match status" value="1"/>
</dbReference>
<dbReference type="EMBL" id="CP040058">
    <property type="protein sequence ID" value="QCP34067.1"/>
    <property type="molecule type" value="Genomic_DNA"/>
</dbReference>
<dbReference type="InterPro" id="IPR000944">
    <property type="entry name" value="Tscrpt_reg_Rrf2"/>
</dbReference>
<dbReference type="Proteomes" id="UP000298653">
    <property type="component" value="Chromosome"/>
</dbReference>
<dbReference type="PROSITE" id="PS51197">
    <property type="entry name" value="HTH_RRF2_2"/>
    <property type="match status" value="1"/>
</dbReference>
<dbReference type="InterPro" id="IPR036390">
    <property type="entry name" value="WH_DNA-bd_sf"/>
</dbReference>
<dbReference type="GO" id="GO:0003700">
    <property type="term" value="F:DNA-binding transcription factor activity"/>
    <property type="evidence" value="ECO:0007669"/>
    <property type="project" value="TreeGrafter"/>
</dbReference>
<evidence type="ECO:0000313" key="1">
    <source>
        <dbReference type="EMBL" id="QCP34067.1"/>
    </source>
</evidence>
<name>A0A4P8IC38_9FIRM</name>
<dbReference type="InterPro" id="IPR036388">
    <property type="entry name" value="WH-like_DNA-bd_sf"/>
</dbReference>
<gene>
    <name evidence="1" type="ORF">AR1Y2_0613</name>
</gene>
<dbReference type="AlphaFoldDB" id="A0A4P8IC38"/>
<protein>
    <submittedName>
        <fullName evidence="1">Rrf2 family transcriptional regulator</fullName>
    </submittedName>
</protein>
<dbReference type="Pfam" id="PF02082">
    <property type="entry name" value="Rrf2"/>
    <property type="match status" value="1"/>
</dbReference>
<dbReference type="RefSeq" id="WP_137327649.1">
    <property type="nucleotide sequence ID" value="NZ_CP040058.1"/>
</dbReference>
<dbReference type="Gene3D" id="1.10.10.10">
    <property type="entry name" value="Winged helix-like DNA-binding domain superfamily/Winged helix DNA-binding domain"/>
    <property type="match status" value="1"/>
</dbReference>
<dbReference type="OrthoDB" id="9808360at2"/>
<organism evidence="1 2">
    <name type="scientific">Anaerostipes rhamnosivorans</name>
    <dbReference type="NCBI Taxonomy" id="1229621"/>
    <lineage>
        <taxon>Bacteria</taxon>
        <taxon>Bacillati</taxon>
        <taxon>Bacillota</taxon>
        <taxon>Clostridia</taxon>
        <taxon>Lachnospirales</taxon>
        <taxon>Lachnospiraceae</taxon>
        <taxon>Anaerostipes</taxon>
    </lineage>
</organism>
<reference evidence="1 2" key="1">
    <citation type="submission" date="2019-05" db="EMBL/GenBank/DDBJ databases">
        <title>Complete genome sequencing of Anaerostipes rhamnosivorans.</title>
        <authorList>
            <person name="Bui T.P.N."/>
            <person name="de Vos W.M."/>
        </authorList>
    </citation>
    <scope>NUCLEOTIDE SEQUENCE [LARGE SCALE GENOMIC DNA]</scope>
    <source>
        <strain evidence="1 2">1y2</strain>
    </source>
</reference>